<dbReference type="InterPro" id="IPR018253">
    <property type="entry name" value="DnaJ_domain_CS"/>
</dbReference>
<feature type="region of interest" description="Disordered" evidence="5">
    <location>
        <begin position="74"/>
        <end position="100"/>
    </location>
</feature>
<evidence type="ECO:0000256" key="2">
    <source>
        <dbReference type="ARBA" id="ARBA00022737"/>
    </source>
</evidence>
<dbReference type="GO" id="GO:0051082">
    <property type="term" value="F:unfolded protein binding"/>
    <property type="evidence" value="ECO:0007669"/>
    <property type="project" value="InterPro"/>
</dbReference>
<keyword evidence="8" id="KW-1185">Reference proteome</keyword>
<dbReference type="OrthoDB" id="9779889at2"/>
<keyword evidence="3" id="KW-0863">Zinc-finger</keyword>
<dbReference type="PROSITE" id="PS50076">
    <property type="entry name" value="DNAJ_2"/>
    <property type="match status" value="1"/>
</dbReference>
<sequence length="312" mass="33295">MDDPYKLLGVARDATQDQIKSAYRKLARSLHPDVNPDNKQAEEKFKKVSSAYDLLGDQAKRARFDAGEIDASGAEKPRYGYRGGFGDGAASGGRSSDGFRFGNSADDIFAELLRRRSKGRAGGWNPFESDEASPTKGADAEYSLRISFTESVMGTTKRITLPTGKNLDVKVPAGTKDGAKLRLKGQGHPGRSNGPAGDALIEMKVESHPFFSRDGNDILATVPVTLPEAVLGGKVTVPTVDGKVTLTIPAGSNSGTVLRLKGKGAPHGKARGDQLVTLKVVLPEPPDGELESFLKSWTAKHPYDVRSKVGMS</sequence>
<evidence type="ECO:0000259" key="6">
    <source>
        <dbReference type="PROSITE" id="PS50076"/>
    </source>
</evidence>
<protein>
    <recommendedName>
        <fullName evidence="6">J domain-containing protein</fullName>
    </recommendedName>
</protein>
<evidence type="ECO:0000256" key="4">
    <source>
        <dbReference type="ARBA" id="ARBA00022833"/>
    </source>
</evidence>
<dbReference type="Pfam" id="PF00226">
    <property type="entry name" value="DnaJ"/>
    <property type="match status" value="1"/>
</dbReference>
<dbReference type="PROSITE" id="PS00636">
    <property type="entry name" value="DNAJ_1"/>
    <property type="match status" value="1"/>
</dbReference>
<evidence type="ECO:0000256" key="3">
    <source>
        <dbReference type="ARBA" id="ARBA00022771"/>
    </source>
</evidence>
<proteinExistence type="predicted"/>
<organism evidence="7 8">
    <name type="scientific">Telmatospirillum siberiense</name>
    <dbReference type="NCBI Taxonomy" id="382514"/>
    <lineage>
        <taxon>Bacteria</taxon>
        <taxon>Pseudomonadati</taxon>
        <taxon>Pseudomonadota</taxon>
        <taxon>Alphaproteobacteria</taxon>
        <taxon>Rhodospirillales</taxon>
        <taxon>Rhodospirillaceae</taxon>
        <taxon>Telmatospirillum</taxon>
    </lineage>
</organism>
<comment type="caution">
    <text evidence="7">The sequence shown here is derived from an EMBL/GenBank/DDBJ whole genome shotgun (WGS) entry which is preliminary data.</text>
</comment>
<evidence type="ECO:0000313" key="7">
    <source>
        <dbReference type="EMBL" id="PKU26082.1"/>
    </source>
</evidence>
<dbReference type="InterPro" id="IPR001623">
    <property type="entry name" value="DnaJ_domain"/>
</dbReference>
<reference evidence="8" key="1">
    <citation type="submission" date="2017-12" db="EMBL/GenBank/DDBJ databases">
        <title>Draft genome sequence of Telmatospirillum siberiense 26-4b1T, an acidotolerant peatland alphaproteobacterium potentially involved in sulfur cycling.</title>
        <authorList>
            <person name="Hausmann B."/>
            <person name="Pjevac P."/>
            <person name="Schreck K."/>
            <person name="Herbold C.W."/>
            <person name="Daims H."/>
            <person name="Wagner M."/>
            <person name="Pester M."/>
            <person name="Loy A."/>
        </authorList>
    </citation>
    <scope>NUCLEOTIDE SEQUENCE [LARGE SCALE GENOMIC DNA]</scope>
    <source>
        <strain evidence="8">26-4b1</strain>
    </source>
</reference>
<dbReference type="SUPFAM" id="SSF46565">
    <property type="entry name" value="Chaperone J-domain"/>
    <property type="match status" value="1"/>
</dbReference>
<keyword evidence="2" id="KW-0677">Repeat</keyword>
<accession>A0A2N3Q0B5</accession>
<dbReference type="SUPFAM" id="SSF49493">
    <property type="entry name" value="HSP40/DnaJ peptide-binding domain"/>
    <property type="match status" value="2"/>
</dbReference>
<evidence type="ECO:0000256" key="1">
    <source>
        <dbReference type="ARBA" id="ARBA00022723"/>
    </source>
</evidence>
<evidence type="ECO:0000256" key="5">
    <source>
        <dbReference type="SAM" id="MobiDB-lite"/>
    </source>
</evidence>
<dbReference type="GO" id="GO:0008270">
    <property type="term" value="F:zinc ion binding"/>
    <property type="evidence" value="ECO:0007669"/>
    <property type="project" value="UniProtKB-KW"/>
</dbReference>
<evidence type="ECO:0000313" key="8">
    <source>
        <dbReference type="Proteomes" id="UP000233293"/>
    </source>
</evidence>
<dbReference type="PANTHER" id="PTHR43096:SF10">
    <property type="entry name" value="CHAPERONE PROTEIN DNAJ A6, CHLOROPLASTIC"/>
    <property type="match status" value="1"/>
</dbReference>
<dbReference type="Gene3D" id="1.10.287.110">
    <property type="entry name" value="DnaJ domain"/>
    <property type="match status" value="1"/>
</dbReference>
<dbReference type="CDD" id="cd06257">
    <property type="entry name" value="DnaJ"/>
    <property type="match status" value="1"/>
</dbReference>
<dbReference type="FunFam" id="2.60.260.20:FF:000005">
    <property type="entry name" value="Chaperone protein dnaJ 1, mitochondrial"/>
    <property type="match status" value="1"/>
</dbReference>
<dbReference type="InterPro" id="IPR002939">
    <property type="entry name" value="DnaJ_C"/>
</dbReference>
<dbReference type="GO" id="GO:0005737">
    <property type="term" value="C:cytoplasm"/>
    <property type="evidence" value="ECO:0007669"/>
    <property type="project" value="TreeGrafter"/>
</dbReference>
<dbReference type="CDD" id="cd10747">
    <property type="entry name" value="DnaJ_C"/>
    <property type="match status" value="1"/>
</dbReference>
<dbReference type="Gene3D" id="2.60.260.20">
    <property type="entry name" value="Urease metallochaperone UreE, N-terminal domain"/>
    <property type="match status" value="2"/>
</dbReference>
<dbReference type="PANTHER" id="PTHR43096">
    <property type="entry name" value="DNAJ HOMOLOG 1, MITOCHONDRIAL-RELATED"/>
    <property type="match status" value="1"/>
</dbReference>
<keyword evidence="4" id="KW-0862">Zinc</keyword>
<dbReference type="AlphaFoldDB" id="A0A2N3Q0B5"/>
<dbReference type="SMART" id="SM00271">
    <property type="entry name" value="DnaJ"/>
    <property type="match status" value="1"/>
</dbReference>
<dbReference type="Proteomes" id="UP000233293">
    <property type="component" value="Unassembled WGS sequence"/>
</dbReference>
<name>A0A2N3Q0B5_9PROT</name>
<dbReference type="Pfam" id="PF01556">
    <property type="entry name" value="DnaJ_C"/>
    <property type="match status" value="1"/>
</dbReference>
<dbReference type="EMBL" id="PIUM01000002">
    <property type="protein sequence ID" value="PKU26082.1"/>
    <property type="molecule type" value="Genomic_DNA"/>
</dbReference>
<dbReference type="PRINTS" id="PR00625">
    <property type="entry name" value="JDOMAIN"/>
</dbReference>
<dbReference type="InterPro" id="IPR036869">
    <property type="entry name" value="J_dom_sf"/>
</dbReference>
<dbReference type="InterPro" id="IPR008971">
    <property type="entry name" value="HSP40/DnaJ_pept-bd"/>
</dbReference>
<gene>
    <name evidence="7" type="ORF">CWS72_02815</name>
</gene>
<feature type="compositionally biased region" description="Gly residues" evidence="5">
    <location>
        <begin position="81"/>
        <end position="91"/>
    </location>
</feature>
<dbReference type="GO" id="GO:0042026">
    <property type="term" value="P:protein refolding"/>
    <property type="evidence" value="ECO:0007669"/>
    <property type="project" value="TreeGrafter"/>
</dbReference>
<keyword evidence="1" id="KW-0479">Metal-binding</keyword>
<feature type="domain" description="J" evidence="6">
    <location>
        <begin position="3"/>
        <end position="68"/>
    </location>
</feature>
<dbReference type="RefSeq" id="WP_101249043.1">
    <property type="nucleotide sequence ID" value="NZ_PIUM01000002.1"/>
</dbReference>